<dbReference type="RefSeq" id="WP_289268748.1">
    <property type="nucleotide sequence ID" value="NZ_OX365700.1"/>
</dbReference>
<dbReference type="Proteomes" id="UP001179121">
    <property type="component" value="Chromosome"/>
</dbReference>
<keyword evidence="1" id="KW-0732">Signal</keyword>
<evidence type="ECO:0000256" key="1">
    <source>
        <dbReference type="SAM" id="SignalP"/>
    </source>
</evidence>
<dbReference type="EMBL" id="OX365700">
    <property type="protein sequence ID" value="CAI4031997.1"/>
    <property type="molecule type" value="Genomic_DNA"/>
</dbReference>
<proteinExistence type="predicted"/>
<gene>
    <name evidence="2" type="ORF">DNFV4_02421</name>
</gene>
<evidence type="ECO:0000313" key="2">
    <source>
        <dbReference type="EMBL" id="CAI4031997.1"/>
    </source>
</evidence>
<name>A0AA86T5H0_9BACT</name>
<evidence type="ECO:0000313" key="3">
    <source>
        <dbReference type="Proteomes" id="UP001179121"/>
    </source>
</evidence>
<protein>
    <submittedName>
        <fullName evidence="2">Uncharacterized protein</fullName>
    </submittedName>
</protein>
<sequence length="396" mass="43242">MSRHRFPSILFALCMAGSLSPWAPPRLEAGEPIEANQAGSSLPDFQRLLIDLDSSLAGLTSAQEMAKVFVTAVAPRLGVNDVALLLRAGERALPPGAGLSHQDLQASAIRLVGELNRWRLASGLRAVAEGDHQKPLQESLAPLLDQLRKQASFEKAATNGDATLRLIALTDTLLAGAALPQAQDRLAPYEHYQATVEQRYPFIENGRMAWPLIEEKGAEALRTRLFDSDLMPTVAEDVRAQLAGQYFVNRLLPYLLARLAKEAAAVEQAASLAVIREWAWEKGVRDRVRETIGLKRLCGTWQWVVHNHRNHSDSKSVLTFGPAGPDGSDAVKPAEVVVLGDSVYLRWEFGGSQQQEDSLLFVGEGQRLEGSFVNTAGSWGSITGKRLKACKPESTR</sequence>
<feature type="chain" id="PRO_5041649692" evidence="1">
    <location>
        <begin position="24"/>
        <end position="396"/>
    </location>
</feature>
<reference evidence="2" key="1">
    <citation type="submission" date="2022-10" db="EMBL/GenBank/DDBJ databases">
        <authorList>
            <person name="Koch H."/>
        </authorList>
    </citation>
    <scope>NUCLEOTIDE SEQUENCE</scope>
    <source>
        <strain evidence="2">DNF</strain>
    </source>
</reference>
<feature type="signal peptide" evidence="1">
    <location>
        <begin position="1"/>
        <end position="23"/>
    </location>
</feature>
<accession>A0AA86T5H0</accession>
<organism evidence="2 3">
    <name type="scientific">Nitrospira tepida</name>
    <dbReference type="NCBI Taxonomy" id="2973512"/>
    <lineage>
        <taxon>Bacteria</taxon>
        <taxon>Pseudomonadati</taxon>
        <taxon>Nitrospirota</taxon>
        <taxon>Nitrospiria</taxon>
        <taxon>Nitrospirales</taxon>
        <taxon>Nitrospiraceae</taxon>
        <taxon>Nitrospira</taxon>
    </lineage>
</organism>
<dbReference type="AlphaFoldDB" id="A0AA86T5H0"/>
<dbReference type="KEGG" id="nti:DNFV4_02421"/>
<keyword evidence="3" id="KW-1185">Reference proteome</keyword>